<feature type="transmembrane region" description="Helical" evidence="1">
    <location>
        <begin position="12"/>
        <end position="34"/>
    </location>
</feature>
<keyword evidence="1" id="KW-1133">Transmembrane helix</keyword>
<dbReference type="EMBL" id="AM420293">
    <property type="protein sequence ID" value="CAM02180.1"/>
    <property type="molecule type" value="Genomic_DNA"/>
</dbReference>
<accession>A4FDQ5</accession>
<evidence type="ECO:0000313" key="2">
    <source>
        <dbReference type="EMBL" id="CAM02180.1"/>
    </source>
</evidence>
<gene>
    <name evidence="2" type="ordered locus">SACE_2902</name>
</gene>
<name>A4FDQ5_SACEN</name>
<keyword evidence="1" id="KW-0472">Membrane</keyword>
<keyword evidence="3" id="KW-1185">Reference proteome</keyword>
<keyword evidence="1" id="KW-0812">Transmembrane</keyword>
<organism evidence="2 3">
    <name type="scientific">Saccharopolyspora erythraea (strain ATCC 11635 / DSM 40517 / JCM 4748 / NBRC 13426 / NCIMB 8594 / NRRL 2338)</name>
    <dbReference type="NCBI Taxonomy" id="405948"/>
    <lineage>
        <taxon>Bacteria</taxon>
        <taxon>Bacillati</taxon>
        <taxon>Actinomycetota</taxon>
        <taxon>Actinomycetes</taxon>
        <taxon>Pseudonocardiales</taxon>
        <taxon>Pseudonocardiaceae</taxon>
        <taxon>Saccharopolyspora</taxon>
    </lineage>
</organism>
<evidence type="ECO:0000256" key="1">
    <source>
        <dbReference type="SAM" id="Phobius"/>
    </source>
</evidence>
<sequence>MRSRFERRWVRWNVVRAVTSTAALGCLATVLAVVS</sequence>
<dbReference type="HOGENOM" id="CLU_3367093_0_0_11"/>
<dbReference type="Proteomes" id="UP000006728">
    <property type="component" value="Chromosome"/>
</dbReference>
<protein>
    <submittedName>
        <fullName evidence="2">Uncharacterized protein</fullName>
    </submittedName>
</protein>
<dbReference type="AlphaFoldDB" id="A4FDQ5"/>
<reference evidence="2 3" key="1">
    <citation type="journal article" date="2007" name="Nat. Biotechnol.">
        <title>Complete genome sequence of the erythromycin-producing bacterium Saccharopolyspora erythraea NRRL23338.</title>
        <authorList>
            <person name="Oliynyk M."/>
            <person name="Samborskyy M."/>
            <person name="Lester J.B."/>
            <person name="Mironenko T."/>
            <person name="Scott N."/>
            <person name="Dickens S."/>
            <person name="Haydock S.F."/>
            <person name="Leadlay P.F."/>
        </authorList>
    </citation>
    <scope>NUCLEOTIDE SEQUENCE [LARGE SCALE GENOMIC DNA]</scope>
    <source>
        <strain evidence="3">ATCC 11635 / DSM 40517 / JCM 4748 / NBRC 13426 / NCIMB 8594 / NRRL 2338</strain>
    </source>
</reference>
<dbReference type="KEGG" id="sen:SACE_2902"/>
<proteinExistence type="predicted"/>
<evidence type="ECO:0000313" key="3">
    <source>
        <dbReference type="Proteomes" id="UP000006728"/>
    </source>
</evidence>